<comment type="caution">
    <text evidence="7">The sequence shown here is derived from an EMBL/GenBank/DDBJ whole genome shotgun (WGS) entry which is preliminary data.</text>
</comment>
<dbReference type="PANTHER" id="PTHR43667:SF1">
    <property type="entry name" value="CYCLOPROPANE-FATTY-ACYL-PHOSPHOLIPID SYNTHASE"/>
    <property type="match status" value="1"/>
</dbReference>
<evidence type="ECO:0000313" key="8">
    <source>
        <dbReference type="Proteomes" id="UP000602198"/>
    </source>
</evidence>
<organism evidence="7 8">
    <name type="scientific">Nocardia acididurans</name>
    <dbReference type="NCBI Taxonomy" id="2802282"/>
    <lineage>
        <taxon>Bacteria</taxon>
        <taxon>Bacillati</taxon>
        <taxon>Actinomycetota</taxon>
        <taxon>Actinomycetes</taxon>
        <taxon>Mycobacteriales</taxon>
        <taxon>Nocardiaceae</taxon>
        <taxon>Nocardia</taxon>
    </lineage>
</organism>
<dbReference type="EMBL" id="JAERRJ010000006">
    <property type="protein sequence ID" value="MBL1075898.1"/>
    <property type="molecule type" value="Genomic_DNA"/>
</dbReference>
<dbReference type="InterPro" id="IPR036388">
    <property type="entry name" value="WH-like_DNA-bd_sf"/>
</dbReference>
<evidence type="ECO:0000256" key="4">
    <source>
        <dbReference type="ARBA" id="ARBA00022691"/>
    </source>
</evidence>
<keyword evidence="4" id="KW-0949">S-adenosyl-L-methionine</keyword>
<dbReference type="Gene3D" id="1.10.10.10">
    <property type="entry name" value="Winged helix-like DNA-binding domain superfamily/Winged helix DNA-binding domain"/>
    <property type="match status" value="1"/>
</dbReference>
<evidence type="ECO:0000259" key="6">
    <source>
        <dbReference type="Pfam" id="PF08242"/>
    </source>
</evidence>
<feature type="domain" description="Methyltransferase type 12" evidence="6">
    <location>
        <begin position="174"/>
        <end position="272"/>
    </location>
</feature>
<comment type="similarity">
    <text evidence="1">Belongs to the CFA/CMAS family.</text>
</comment>
<dbReference type="SUPFAM" id="SSF53335">
    <property type="entry name" value="S-adenosyl-L-methionine-dependent methyltransferases"/>
    <property type="match status" value="1"/>
</dbReference>
<evidence type="ECO:0000256" key="2">
    <source>
        <dbReference type="ARBA" id="ARBA00022603"/>
    </source>
</evidence>
<dbReference type="GO" id="GO:0008168">
    <property type="term" value="F:methyltransferase activity"/>
    <property type="evidence" value="ECO:0007669"/>
    <property type="project" value="UniProtKB-KW"/>
</dbReference>
<protein>
    <submittedName>
        <fullName evidence="7">Methyltransferase domain-containing protein</fullName>
    </submittedName>
</protein>
<keyword evidence="3" id="KW-0808">Transferase</keyword>
<evidence type="ECO:0000313" key="7">
    <source>
        <dbReference type="EMBL" id="MBL1075898.1"/>
    </source>
</evidence>
<evidence type="ECO:0000256" key="1">
    <source>
        <dbReference type="ARBA" id="ARBA00010815"/>
    </source>
</evidence>
<dbReference type="CDD" id="cd02440">
    <property type="entry name" value="AdoMet_MTases"/>
    <property type="match status" value="1"/>
</dbReference>
<name>A0ABS1M5H5_9NOCA</name>
<dbReference type="Proteomes" id="UP000602198">
    <property type="component" value="Unassembled WGS sequence"/>
</dbReference>
<accession>A0ABS1M5H5</accession>
<dbReference type="InterPro" id="IPR029063">
    <property type="entry name" value="SAM-dependent_MTases_sf"/>
</dbReference>
<evidence type="ECO:0000256" key="3">
    <source>
        <dbReference type="ARBA" id="ARBA00022679"/>
    </source>
</evidence>
<dbReference type="InterPro" id="IPR013217">
    <property type="entry name" value="Methyltransf_12"/>
</dbReference>
<evidence type="ECO:0000256" key="5">
    <source>
        <dbReference type="ARBA" id="ARBA00023098"/>
    </source>
</evidence>
<sequence>MRFTTLTKVTAGGSLPLLLSLARTFATPVYRAAFLAGASGSGVLAQLAAGPRDVDTLADALGITADRTLLRAWLDLGVQLGELSIDTGCYRLAGRTAKALARPRNDAVAAALEEVMRFHVPVLLNGPAMLGSSTRLTLADQDGAIIARSSRVIAAFVEEAVERVLDREAPLRLLEIGCGSGDYVRYAAELNPRLTALAVDYQPEVAAAAAADLTARGLSDRIEVRHADIRDLHLEPQFDLITMHNNIYYFPVDERIKLLEHARSLLAPGGRILLTTSCRGGNLSTEVLGLWFEFADFGGPLPDATELAGQLRQAGFEEVAVRRLIPGEQFCSFVAANPRPESRENRA</sequence>
<proteinExistence type="inferred from homology"/>
<dbReference type="RefSeq" id="WP_201948495.1">
    <property type="nucleotide sequence ID" value="NZ_JAERRJ010000006.1"/>
</dbReference>
<keyword evidence="2 7" id="KW-0489">Methyltransferase</keyword>
<dbReference type="GO" id="GO:0032259">
    <property type="term" value="P:methylation"/>
    <property type="evidence" value="ECO:0007669"/>
    <property type="project" value="UniProtKB-KW"/>
</dbReference>
<keyword evidence="5" id="KW-0443">Lipid metabolism</keyword>
<dbReference type="Gene3D" id="3.40.50.150">
    <property type="entry name" value="Vaccinia Virus protein VP39"/>
    <property type="match status" value="1"/>
</dbReference>
<keyword evidence="8" id="KW-1185">Reference proteome</keyword>
<reference evidence="7 8" key="1">
    <citation type="submission" date="2021-01" db="EMBL/GenBank/DDBJ databases">
        <title>WGS of actinomycetes isolated from Thailand.</title>
        <authorList>
            <person name="Thawai C."/>
        </authorList>
    </citation>
    <scope>NUCLEOTIDE SEQUENCE [LARGE SCALE GENOMIC DNA]</scope>
    <source>
        <strain evidence="7 8">LPG 2</strain>
    </source>
</reference>
<dbReference type="InterPro" id="IPR050723">
    <property type="entry name" value="CFA/CMAS"/>
</dbReference>
<dbReference type="PANTHER" id="PTHR43667">
    <property type="entry name" value="CYCLOPROPANE-FATTY-ACYL-PHOSPHOLIPID SYNTHASE"/>
    <property type="match status" value="1"/>
</dbReference>
<gene>
    <name evidence="7" type="ORF">JK358_15990</name>
</gene>
<dbReference type="Pfam" id="PF08242">
    <property type="entry name" value="Methyltransf_12"/>
    <property type="match status" value="1"/>
</dbReference>